<sequence length="526" mass="56073">MRSSTASILAYLAPMAAAVKTDMTFAVLHFTRNQFLTEGPMDPVVNPGAEATHYHSIMGGSNFGINTRGDDLLDSDCTTTTVKNDKSNYWVPTVFFQDPSDPTSFEKVPLYYMNVYYFFEPSNSTIEAFPPGLKMLSGDTKTRDPPAFGGGRNLDPTKGPIQQIQWTCPRQSYNPPSYPVDSDGTMAGLQDPNDQGAGAGFPLYNCDGTYSPLRQDIHFPSCYNPEAGIDDYENNMAWPTTVDGLQSCPAGWIHVPHLFYEVYWDTPSFKDRWTPDGKTQPFVLSNGDATGYASHGDFIAGWDTDTLQTIIDTCNVGTTGMEHCPNIPGGVNDNKDCAIEPAIGTMVKVSQVLNSLPLNVPVTGWGHGGVTGGSGSDSDSNSSESASSEAATSTYATSTAAASKESSTSQATEAADTTTEATSEATSQATEIVSTPTGNAFLELSNESSSSSVEVAAPTVTAAAAPVDDSAAGNANVMTVYDYVTVTSTTTVLPAATPAPLRRRRAPFRTHGHLNRHVHGDFAGRR</sequence>
<dbReference type="EMBL" id="MU394309">
    <property type="protein sequence ID" value="KAI6087177.1"/>
    <property type="molecule type" value="Genomic_DNA"/>
</dbReference>
<proteinExistence type="predicted"/>
<keyword evidence="2" id="KW-1185">Reference proteome</keyword>
<organism evidence="1 2">
    <name type="scientific">Hypoxylon rubiginosum</name>
    <dbReference type="NCBI Taxonomy" id="110542"/>
    <lineage>
        <taxon>Eukaryota</taxon>
        <taxon>Fungi</taxon>
        <taxon>Dikarya</taxon>
        <taxon>Ascomycota</taxon>
        <taxon>Pezizomycotina</taxon>
        <taxon>Sordariomycetes</taxon>
        <taxon>Xylariomycetidae</taxon>
        <taxon>Xylariales</taxon>
        <taxon>Hypoxylaceae</taxon>
        <taxon>Hypoxylon</taxon>
    </lineage>
</organism>
<comment type="caution">
    <text evidence="1">The sequence shown here is derived from an EMBL/GenBank/DDBJ whole genome shotgun (WGS) entry which is preliminary data.</text>
</comment>
<name>A0ACC0D3P4_9PEZI</name>
<accession>A0ACC0D3P4</accession>
<evidence type="ECO:0000313" key="2">
    <source>
        <dbReference type="Proteomes" id="UP001497680"/>
    </source>
</evidence>
<evidence type="ECO:0000313" key="1">
    <source>
        <dbReference type="EMBL" id="KAI6087177.1"/>
    </source>
</evidence>
<gene>
    <name evidence="1" type="ORF">F4821DRAFT_269524</name>
</gene>
<dbReference type="Proteomes" id="UP001497680">
    <property type="component" value="Unassembled WGS sequence"/>
</dbReference>
<protein>
    <submittedName>
        <fullName evidence="1">Uncharacterized protein</fullName>
    </submittedName>
</protein>
<reference evidence="1 2" key="1">
    <citation type="journal article" date="2022" name="New Phytol.">
        <title>Ecological generalism drives hyperdiversity of secondary metabolite gene clusters in xylarialean endophytes.</title>
        <authorList>
            <person name="Franco M.E.E."/>
            <person name="Wisecaver J.H."/>
            <person name="Arnold A.E."/>
            <person name="Ju Y.M."/>
            <person name="Slot J.C."/>
            <person name="Ahrendt S."/>
            <person name="Moore L.P."/>
            <person name="Eastman K.E."/>
            <person name="Scott K."/>
            <person name="Konkel Z."/>
            <person name="Mondo S.J."/>
            <person name="Kuo A."/>
            <person name="Hayes R.D."/>
            <person name="Haridas S."/>
            <person name="Andreopoulos B."/>
            <person name="Riley R."/>
            <person name="LaButti K."/>
            <person name="Pangilinan J."/>
            <person name="Lipzen A."/>
            <person name="Amirebrahimi M."/>
            <person name="Yan J."/>
            <person name="Adam C."/>
            <person name="Keymanesh K."/>
            <person name="Ng V."/>
            <person name="Louie K."/>
            <person name="Northen T."/>
            <person name="Drula E."/>
            <person name="Henrissat B."/>
            <person name="Hsieh H.M."/>
            <person name="Youens-Clark K."/>
            <person name="Lutzoni F."/>
            <person name="Miadlikowska J."/>
            <person name="Eastwood D.C."/>
            <person name="Hamelin R.C."/>
            <person name="Grigoriev I.V."/>
            <person name="U'Ren J.M."/>
        </authorList>
    </citation>
    <scope>NUCLEOTIDE SEQUENCE [LARGE SCALE GENOMIC DNA]</scope>
    <source>
        <strain evidence="1 2">ER1909</strain>
    </source>
</reference>